<feature type="domain" description="Aminotransferase class I/classII large" evidence="23">
    <location>
        <begin position="33"/>
        <end position="406"/>
    </location>
</feature>
<keyword evidence="8 22" id="KW-0812">Transmembrane</keyword>
<evidence type="ECO:0000256" key="4">
    <source>
        <dbReference type="ARBA" id="ARBA00007779"/>
    </source>
</evidence>
<feature type="transmembrane region" description="Helical" evidence="22">
    <location>
        <begin position="979"/>
        <end position="1002"/>
    </location>
</feature>
<dbReference type="GO" id="GO:0009835">
    <property type="term" value="P:fruit ripening"/>
    <property type="evidence" value="ECO:0007669"/>
    <property type="project" value="UniProtKB-KW"/>
</dbReference>
<evidence type="ECO:0000256" key="9">
    <source>
        <dbReference type="ARBA" id="ARBA00022837"/>
    </source>
</evidence>
<dbReference type="Pfam" id="PF13967">
    <property type="entry name" value="RSN1_TM"/>
    <property type="match status" value="1"/>
</dbReference>
<dbReference type="SUPFAM" id="SSF53383">
    <property type="entry name" value="PLP-dependent transferases"/>
    <property type="match status" value="1"/>
</dbReference>
<evidence type="ECO:0000259" key="25">
    <source>
        <dbReference type="Pfam" id="PF13967"/>
    </source>
</evidence>
<dbReference type="Proteomes" id="UP000327013">
    <property type="component" value="Chromosome 5"/>
</dbReference>
<feature type="transmembrane region" description="Helical" evidence="22">
    <location>
        <begin position="526"/>
        <end position="547"/>
    </location>
</feature>
<evidence type="ECO:0000256" key="20">
    <source>
        <dbReference type="ARBA" id="ARBA00049554"/>
    </source>
</evidence>
<feature type="domain" description="CSC1/OSCA1-like 7TM region" evidence="24">
    <location>
        <begin position="735"/>
        <end position="1002"/>
    </location>
</feature>
<evidence type="ECO:0000313" key="28">
    <source>
        <dbReference type="Proteomes" id="UP000327013"/>
    </source>
</evidence>
<dbReference type="EC" id="4.4.1.14" evidence="18"/>
<sequence>MLSKKASCESHGQDSSYFLGWQEYEKNSYHELSFDLLESWLESNSDVLALKRKGRSVFRELALFQDYHGFPDFKNRLVEFMAKLRGFKVAFDPNKLVLTAGATSANEILMFCLAEPGEAFLLPTPYYPGFDRDLKWRTGVEIVPIHCTSSNDFRITACALEDAYQQAEKLNLKVKGVLVTNPSNPLGTTMNREELNHLIDFAITKKIHVISDEIYSGTVFDSPSFTSIAEALMEASSDDADICNRIHIVYSLSKDLGLPGFRVGMIYSYNETVVAAATKMSSFGLVSSQTQHLLSNMLSDKKFTGKYVKENQRRIRRRKEMLVAGLRGAGIKCLKSNAGLFCWVDMRHLLSSDTFEAEKELWKRILFGFGLNISPGSSCHCSEPGWFRMCFANISQETLRVALRRVEALVESTSTTSGAGGDNCNHHHHRRTVRNSRRSWFVPSPSWIVKAWETTEEEMLAVGGMDAVVFLRAVVFSIRIFSIAAVICFLLVLPVNYYGQEMRHKQIPSESLEVFTIENVKEGSKWLWAHCLALYIITCSACILLYFEYKSIAKMRLEYFTQSPPKPSHFTVLVRAIPQSSQESYSDSVKKFFTNYHASSYLSHQMVLRSGRVQKLMTDAEKMYLVFKAASLEQNCKPNSIQCGLCGGPTHSFNILSSETDSDKGKTGFGDLDLATIRKECPAAFVFFKTRYAAIVAAQVLQSSNPMLWVTDLAPEPHDVYWSNLCIPYRQLWIRKIGTLVAAIAFMFVFLIPVTFVQGLTQLEQLQATFPFLRGLLKKKYVSQLVTGYLPSVILILALYTVPPTMMLFSAVEGSISRSERKKSACCKVLYFTIWNVFFVNIFTGSVISQLNVFSSVKDIPAQLAKAVPRQASFFVTYVLTSGWASLSCEVMQFFALFCNLVKRFVLRTNDDSSNATFSFPYHTEAPRLLLFGFLGFTCSILAPLILPVLLIYFSLAYLVYKNQILNVYVPKYESGGQFWPIVHITTIFSLVLSQIIALGVFGIKRSSVASGFTIPLIICTLLFNEYCRQRFLPVFKNNAAEVLIEMDRKDEQSGRMEEIHQQLHSAYCQFNVISQELCRSQCLNNQGEGDSSLDPEKLKSGNEPSQLNGSCTVHSNLDIAETRKK</sequence>
<evidence type="ECO:0000256" key="12">
    <source>
        <dbReference type="ARBA" id="ARBA00023065"/>
    </source>
</evidence>
<evidence type="ECO:0000256" key="18">
    <source>
        <dbReference type="ARBA" id="ARBA00039053"/>
    </source>
</evidence>
<organism evidence="27 28">
    <name type="scientific">Carpinus fangiana</name>
    <dbReference type="NCBI Taxonomy" id="176857"/>
    <lineage>
        <taxon>Eukaryota</taxon>
        <taxon>Viridiplantae</taxon>
        <taxon>Streptophyta</taxon>
        <taxon>Embryophyta</taxon>
        <taxon>Tracheophyta</taxon>
        <taxon>Spermatophyta</taxon>
        <taxon>Magnoliopsida</taxon>
        <taxon>eudicotyledons</taxon>
        <taxon>Gunneridae</taxon>
        <taxon>Pentapetalae</taxon>
        <taxon>rosids</taxon>
        <taxon>fabids</taxon>
        <taxon>Fagales</taxon>
        <taxon>Betulaceae</taxon>
        <taxon>Carpinus</taxon>
    </lineage>
</organism>
<evidence type="ECO:0000256" key="17">
    <source>
        <dbReference type="ARBA" id="ARBA00037888"/>
    </source>
</evidence>
<dbReference type="Pfam" id="PF02714">
    <property type="entry name" value="RSN1_7TM"/>
    <property type="match status" value="1"/>
</dbReference>
<dbReference type="GO" id="GO:0030170">
    <property type="term" value="F:pyridoxal phosphate binding"/>
    <property type="evidence" value="ECO:0007669"/>
    <property type="project" value="InterPro"/>
</dbReference>
<feature type="transmembrane region" description="Helical" evidence="22">
    <location>
        <begin position="829"/>
        <end position="854"/>
    </location>
</feature>
<feature type="transmembrane region" description="Helical" evidence="22">
    <location>
        <begin position="929"/>
        <end position="959"/>
    </location>
</feature>
<dbReference type="CDD" id="cd00609">
    <property type="entry name" value="AAT_like"/>
    <property type="match status" value="1"/>
</dbReference>
<dbReference type="InterPro" id="IPR027815">
    <property type="entry name" value="CSC1/OSCA1-like_cyt"/>
</dbReference>
<keyword evidence="6" id="KW-0266">Ethylene biosynthesis</keyword>
<evidence type="ECO:0000256" key="19">
    <source>
        <dbReference type="ARBA" id="ARBA00042673"/>
    </source>
</evidence>
<keyword evidence="15" id="KW-0407">Ion channel</keyword>
<evidence type="ECO:0000256" key="21">
    <source>
        <dbReference type="SAM" id="MobiDB-lite"/>
    </source>
</evidence>
<dbReference type="InterPro" id="IPR015422">
    <property type="entry name" value="PyrdxlP-dep_Trfase_small"/>
</dbReference>
<dbReference type="InterPro" id="IPR032880">
    <property type="entry name" value="CSC1/OSCA1-like_N"/>
</dbReference>
<accession>A0A5N6RB49</accession>
<dbReference type="InterPro" id="IPR045122">
    <property type="entry name" value="Csc1-like"/>
</dbReference>
<comment type="pathway">
    <text evidence="17">Alkene biosynthesis; ethylene biosynthesis via S-adenosyl-L-methionine; ethylene from S-adenosyl-L-methionine: step 1/2.</text>
</comment>
<evidence type="ECO:0000256" key="13">
    <source>
        <dbReference type="ARBA" id="ARBA00023136"/>
    </source>
</evidence>
<dbReference type="OrthoDB" id="1689567at2759"/>
<feature type="compositionally biased region" description="Polar residues" evidence="21">
    <location>
        <begin position="1103"/>
        <end position="1112"/>
    </location>
</feature>
<evidence type="ECO:0000259" key="23">
    <source>
        <dbReference type="Pfam" id="PF00155"/>
    </source>
</evidence>
<feature type="transmembrane region" description="Helical" evidence="22">
    <location>
        <begin position="737"/>
        <end position="761"/>
    </location>
</feature>
<dbReference type="GO" id="GO:0009693">
    <property type="term" value="P:ethylene biosynthetic process"/>
    <property type="evidence" value="ECO:0007669"/>
    <property type="project" value="UniProtKB-KW"/>
</dbReference>
<keyword evidence="11 22" id="KW-1133">Transmembrane helix</keyword>
<evidence type="ECO:0000256" key="1">
    <source>
        <dbReference type="ARBA" id="ARBA00001933"/>
    </source>
</evidence>
<dbReference type="InterPro" id="IPR004839">
    <property type="entry name" value="Aminotransferase_I/II_large"/>
</dbReference>
<feature type="domain" description="CSC1/OSCA1-like cytosolic" evidence="26">
    <location>
        <begin position="569"/>
        <end position="724"/>
    </location>
</feature>
<dbReference type="Gene3D" id="3.90.1150.10">
    <property type="entry name" value="Aspartate Aminotransferase, domain 1"/>
    <property type="match status" value="1"/>
</dbReference>
<comment type="subcellular location">
    <subcellularLocation>
        <location evidence="2">Membrane</location>
        <topology evidence="2">Multi-pass membrane protein</topology>
    </subcellularLocation>
</comment>
<dbReference type="PANTHER" id="PTHR13018:SF117">
    <property type="entry name" value="CSC1-LIKE PROTEIN RXW8"/>
    <property type="match status" value="1"/>
</dbReference>
<feature type="transmembrane region" description="Helical" evidence="22">
    <location>
        <begin position="874"/>
        <end position="898"/>
    </location>
</feature>
<proteinExistence type="inferred from homology"/>
<evidence type="ECO:0000256" key="8">
    <source>
        <dbReference type="ARBA" id="ARBA00022692"/>
    </source>
</evidence>
<dbReference type="PROSITE" id="PS00105">
    <property type="entry name" value="AA_TRANSFER_CLASS_1"/>
    <property type="match status" value="1"/>
</dbReference>
<dbReference type="Pfam" id="PF14703">
    <property type="entry name" value="PHM7_cyt"/>
    <property type="match status" value="1"/>
</dbReference>
<keyword evidence="28" id="KW-1185">Reference proteome</keyword>
<evidence type="ECO:0000256" key="15">
    <source>
        <dbReference type="ARBA" id="ARBA00023303"/>
    </source>
</evidence>
<feature type="transmembrane region" description="Helical" evidence="22">
    <location>
        <begin position="781"/>
        <end position="809"/>
    </location>
</feature>
<evidence type="ECO:0000256" key="11">
    <source>
        <dbReference type="ARBA" id="ARBA00022989"/>
    </source>
</evidence>
<keyword evidence="7" id="KW-0949">S-adenosyl-L-methionine</keyword>
<dbReference type="EMBL" id="CM017325">
    <property type="protein sequence ID" value="KAE8056998.1"/>
    <property type="molecule type" value="Genomic_DNA"/>
</dbReference>
<dbReference type="Gene3D" id="3.40.640.10">
    <property type="entry name" value="Type I PLP-dependent aspartate aminotransferase-like (Major domain)"/>
    <property type="match status" value="1"/>
</dbReference>
<dbReference type="Pfam" id="PF00155">
    <property type="entry name" value="Aminotran_1_2"/>
    <property type="match status" value="1"/>
</dbReference>
<dbReference type="InterPro" id="IPR004838">
    <property type="entry name" value="NHTrfase_class1_PyrdxlP-BS"/>
</dbReference>
<dbReference type="FunFam" id="3.40.640.10:FF:000051">
    <property type="entry name" value="1-aminocyclopropane-1-carboxylate synthase 3"/>
    <property type="match status" value="1"/>
</dbReference>
<feature type="transmembrane region" description="Helical" evidence="22">
    <location>
        <begin position="469"/>
        <end position="493"/>
    </location>
</feature>
<feature type="transmembrane region" description="Helical" evidence="22">
    <location>
        <begin position="1009"/>
        <end position="1027"/>
    </location>
</feature>
<evidence type="ECO:0000256" key="3">
    <source>
        <dbReference type="ARBA" id="ARBA00007441"/>
    </source>
</evidence>
<comment type="similarity">
    <text evidence="4">Belongs to the CSC1 (TC 1.A.17) family.</text>
</comment>
<evidence type="ECO:0000256" key="16">
    <source>
        <dbReference type="ARBA" id="ARBA00033478"/>
    </source>
</evidence>
<evidence type="ECO:0000256" key="14">
    <source>
        <dbReference type="ARBA" id="ARBA00023239"/>
    </source>
</evidence>
<dbReference type="InterPro" id="IPR015421">
    <property type="entry name" value="PyrdxlP-dep_Trfase_major"/>
</dbReference>
<evidence type="ECO:0000259" key="26">
    <source>
        <dbReference type="Pfam" id="PF14703"/>
    </source>
</evidence>
<comment type="similarity">
    <text evidence="3">Belongs to the class-I pyridoxal-phosphate-dependent aminotransferase family.</text>
</comment>
<dbReference type="GO" id="GO:0005886">
    <property type="term" value="C:plasma membrane"/>
    <property type="evidence" value="ECO:0007669"/>
    <property type="project" value="TreeGrafter"/>
</dbReference>
<comment type="catalytic activity">
    <reaction evidence="20">
        <text>S-adenosyl-L-methionine = 1-aminocyclopropane-1-carboxylate + S-methyl-5'-thioadenosine + H(+)</text>
        <dbReference type="Rhea" id="RHEA:21744"/>
        <dbReference type="ChEBI" id="CHEBI:15378"/>
        <dbReference type="ChEBI" id="CHEBI:17509"/>
        <dbReference type="ChEBI" id="CHEBI:58360"/>
        <dbReference type="ChEBI" id="CHEBI:59789"/>
        <dbReference type="EC" id="4.4.1.14"/>
    </reaction>
</comment>
<keyword evidence="10" id="KW-0663">Pyridoxal phosphate</keyword>
<reference evidence="27 28" key="1">
    <citation type="submission" date="2019-06" db="EMBL/GenBank/DDBJ databases">
        <title>A chromosomal-level reference genome of Carpinus fangiana (Coryloideae, Betulaceae).</title>
        <authorList>
            <person name="Yang X."/>
            <person name="Wang Z."/>
            <person name="Zhang L."/>
            <person name="Hao G."/>
            <person name="Liu J."/>
            <person name="Yang Y."/>
        </authorList>
    </citation>
    <scope>NUCLEOTIDE SEQUENCE [LARGE SCALE GENOMIC DNA]</scope>
    <source>
        <strain evidence="27">Cfa_2016G</strain>
        <tissue evidence="27">Leaf</tissue>
    </source>
</reference>
<evidence type="ECO:0000256" key="5">
    <source>
        <dbReference type="ARBA" id="ARBA00022448"/>
    </source>
</evidence>
<keyword evidence="9" id="KW-0106">Calcium</keyword>
<protein>
    <recommendedName>
        <fullName evidence="18">1-aminocyclopropane-1-carboxylate synthase</fullName>
        <ecNumber evidence="18">4.4.1.14</ecNumber>
    </recommendedName>
    <alternativeName>
        <fullName evidence="19">S-adenosyl-L-methionine methylthioadenosine-lyase</fullName>
    </alternativeName>
</protein>
<keyword evidence="13 22" id="KW-0472">Membrane</keyword>
<feature type="domain" description="CSC1/OSCA1-like N-terminal transmembrane" evidence="25">
    <location>
        <begin position="435"/>
        <end position="548"/>
    </location>
</feature>
<keyword evidence="14" id="KW-0456">Lyase</keyword>
<comment type="cofactor">
    <cofactor evidence="1">
        <name>pyridoxal 5'-phosphate</name>
        <dbReference type="ChEBI" id="CHEBI:597326"/>
    </cofactor>
</comment>
<dbReference type="PRINTS" id="PR00753">
    <property type="entry name" value="ACCSYNTHASE"/>
</dbReference>
<dbReference type="GO" id="GO:0016847">
    <property type="term" value="F:1-aminocyclopropane-1-carboxylate synthase activity"/>
    <property type="evidence" value="ECO:0007669"/>
    <property type="project" value="UniProtKB-EC"/>
</dbReference>
<evidence type="ECO:0000256" key="7">
    <source>
        <dbReference type="ARBA" id="ARBA00022691"/>
    </source>
</evidence>
<dbReference type="InterPro" id="IPR003864">
    <property type="entry name" value="CSC1/OSCA1-like_7TM"/>
</dbReference>
<dbReference type="InterPro" id="IPR015424">
    <property type="entry name" value="PyrdxlP-dep_Trfase"/>
</dbReference>
<evidence type="ECO:0000256" key="22">
    <source>
        <dbReference type="SAM" id="Phobius"/>
    </source>
</evidence>
<name>A0A5N6RB49_9ROSI</name>
<dbReference type="GO" id="GO:0005227">
    <property type="term" value="F:calcium-activated cation channel activity"/>
    <property type="evidence" value="ECO:0007669"/>
    <property type="project" value="InterPro"/>
</dbReference>
<keyword evidence="12" id="KW-0406">Ion transport</keyword>
<feature type="region of interest" description="Disordered" evidence="21">
    <location>
        <begin position="1090"/>
        <end position="1112"/>
    </location>
</feature>
<dbReference type="PANTHER" id="PTHR13018">
    <property type="entry name" value="PROBABLE MEMBRANE PROTEIN DUF221-RELATED"/>
    <property type="match status" value="1"/>
</dbReference>
<evidence type="ECO:0000256" key="6">
    <source>
        <dbReference type="ARBA" id="ARBA00022666"/>
    </source>
</evidence>
<evidence type="ECO:0000256" key="10">
    <source>
        <dbReference type="ARBA" id="ARBA00022898"/>
    </source>
</evidence>
<evidence type="ECO:0000256" key="2">
    <source>
        <dbReference type="ARBA" id="ARBA00004141"/>
    </source>
</evidence>
<keyword evidence="16" id="KW-0292">Fruit ripening</keyword>
<evidence type="ECO:0000313" key="27">
    <source>
        <dbReference type="EMBL" id="KAE8056998.1"/>
    </source>
</evidence>
<keyword evidence="5" id="KW-0813">Transport</keyword>
<dbReference type="AlphaFoldDB" id="A0A5N6RB49"/>
<gene>
    <name evidence="27" type="ORF">FH972_013723</name>
</gene>
<evidence type="ECO:0000259" key="24">
    <source>
        <dbReference type="Pfam" id="PF02714"/>
    </source>
</evidence>